<organism evidence="3 4">
    <name type="scientific">Dictyobacter vulcani</name>
    <dbReference type="NCBI Taxonomy" id="2607529"/>
    <lineage>
        <taxon>Bacteria</taxon>
        <taxon>Bacillati</taxon>
        <taxon>Chloroflexota</taxon>
        <taxon>Ktedonobacteria</taxon>
        <taxon>Ktedonobacterales</taxon>
        <taxon>Dictyobacteraceae</taxon>
        <taxon>Dictyobacter</taxon>
    </lineage>
</organism>
<dbReference type="InterPro" id="IPR006016">
    <property type="entry name" value="UspA"/>
</dbReference>
<protein>
    <recommendedName>
        <fullName evidence="2">UspA domain-containing protein</fullName>
    </recommendedName>
</protein>
<evidence type="ECO:0000256" key="1">
    <source>
        <dbReference type="ARBA" id="ARBA00008791"/>
    </source>
</evidence>
<proteinExistence type="inferred from homology"/>
<sequence length="340" mass="37500">MFTRILVPLDGSLRAEKALPLAAKFAHAAKGTIVLVRVITAGTEYWPAPIATSDLVGGVIEDERQTAWHYLLQQASHAALNDIPVELDVRWGPVIPSVMEAITFHQCDLMLMCHKKRDGSAHPLTRNVTEQLVLHSSVPVFLLHEEGPQPLFHHLDPLQPERILVGWDGSCDPLAVFDAAVSLLVDEKGPLQGAIHIAGVFPPERCIDGSLKEQEEMKQMVKEQLCLHIRKAHDLHNFAPEQVADVRLTWSLTTSPDRPTTLIKFAEGKEASQADGNAGRFDVIVVPSTFGDHENPEWCFGNVVNQIMHETHIPILSIPSMPGEAEKHIPQTTQTPIPAP</sequence>
<dbReference type="EMBL" id="BKZW01000002">
    <property type="protein sequence ID" value="GER90670.1"/>
    <property type="molecule type" value="Genomic_DNA"/>
</dbReference>
<dbReference type="Proteomes" id="UP000326912">
    <property type="component" value="Unassembled WGS sequence"/>
</dbReference>
<dbReference type="SUPFAM" id="SSF52402">
    <property type="entry name" value="Adenine nucleotide alpha hydrolases-like"/>
    <property type="match status" value="2"/>
</dbReference>
<evidence type="ECO:0000259" key="2">
    <source>
        <dbReference type="Pfam" id="PF00582"/>
    </source>
</evidence>
<dbReference type="Gene3D" id="3.40.50.12370">
    <property type="match status" value="1"/>
</dbReference>
<keyword evidence="4" id="KW-1185">Reference proteome</keyword>
<evidence type="ECO:0000313" key="3">
    <source>
        <dbReference type="EMBL" id="GER90670.1"/>
    </source>
</evidence>
<dbReference type="Pfam" id="PF00582">
    <property type="entry name" value="Usp"/>
    <property type="match status" value="1"/>
</dbReference>
<dbReference type="RefSeq" id="WP_151758373.1">
    <property type="nucleotide sequence ID" value="NZ_BKZW01000002.1"/>
</dbReference>
<dbReference type="AlphaFoldDB" id="A0A5J4KVX2"/>
<accession>A0A5J4KVX2</accession>
<comment type="similarity">
    <text evidence="1">Belongs to the universal stress protein A family.</text>
</comment>
<dbReference type="CDD" id="cd00293">
    <property type="entry name" value="USP-like"/>
    <property type="match status" value="1"/>
</dbReference>
<feature type="domain" description="UspA" evidence="2">
    <location>
        <begin position="1"/>
        <end position="143"/>
    </location>
</feature>
<evidence type="ECO:0000313" key="4">
    <source>
        <dbReference type="Proteomes" id="UP000326912"/>
    </source>
</evidence>
<dbReference type="PANTHER" id="PTHR46268:SF6">
    <property type="entry name" value="UNIVERSAL STRESS PROTEIN UP12"/>
    <property type="match status" value="1"/>
</dbReference>
<gene>
    <name evidence="3" type="ORF">KDW_48320</name>
</gene>
<reference evidence="3 4" key="1">
    <citation type="submission" date="2019-10" db="EMBL/GenBank/DDBJ databases">
        <title>Dictyobacter vulcani sp. nov., within the class Ktedonobacteria, isolated from soil of volcanic Mt. Zao.</title>
        <authorList>
            <person name="Zheng Y."/>
            <person name="Wang C.M."/>
            <person name="Sakai Y."/>
            <person name="Abe K."/>
            <person name="Yokota A."/>
            <person name="Yabe S."/>
        </authorList>
    </citation>
    <scope>NUCLEOTIDE SEQUENCE [LARGE SCALE GENOMIC DNA]</scope>
    <source>
        <strain evidence="3 4">W12</strain>
    </source>
</reference>
<comment type="caution">
    <text evidence="3">The sequence shown here is derived from an EMBL/GenBank/DDBJ whole genome shotgun (WGS) entry which is preliminary data.</text>
</comment>
<dbReference type="PANTHER" id="PTHR46268">
    <property type="entry name" value="STRESS RESPONSE PROTEIN NHAX"/>
    <property type="match status" value="1"/>
</dbReference>
<name>A0A5J4KVX2_9CHLR</name>